<dbReference type="AlphaFoldDB" id="A0A5K7Z3C6"/>
<gene>
    <name evidence="3" type="ORF">DSCW_26320</name>
</gene>
<dbReference type="KEGG" id="dwd:DSCW_26320"/>
<dbReference type="SUPFAM" id="SSF143120">
    <property type="entry name" value="YefM-like"/>
    <property type="match status" value="1"/>
</dbReference>
<keyword evidence="4" id="KW-1185">Reference proteome</keyword>
<reference evidence="3 4" key="1">
    <citation type="submission" date="2019-11" db="EMBL/GenBank/DDBJ databases">
        <title>Comparative genomics of hydrocarbon-degrading Desulfosarcina strains.</title>
        <authorList>
            <person name="Watanabe M."/>
            <person name="Kojima H."/>
            <person name="Fukui M."/>
        </authorList>
    </citation>
    <scope>NUCLEOTIDE SEQUENCE [LARGE SCALE GENOMIC DNA]</scope>
    <source>
        <strain evidence="3 4">PP31</strain>
    </source>
</reference>
<comment type="similarity">
    <text evidence="1 2">Belongs to the phD/YefM antitoxin family.</text>
</comment>
<protein>
    <recommendedName>
        <fullName evidence="2">Antitoxin</fullName>
    </recommendedName>
</protein>
<dbReference type="Gene3D" id="6.10.250.330">
    <property type="match status" value="1"/>
</dbReference>
<dbReference type="PANTHER" id="PTHR33713:SF6">
    <property type="entry name" value="ANTITOXIN YEFM"/>
    <property type="match status" value="1"/>
</dbReference>
<dbReference type="PANTHER" id="PTHR33713">
    <property type="entry name" value="ANTITOXIN YAFN-RELATED"/>
    <property type="match status" value="1"/>
</dbReference>
<accession>A0A5K7Z3C6</accession>
<dbReference type="InterPro" id="IPR036165">
    <property type="entry name" value="YefM-like_sf"/>
</dbReference>
<name>A0A5K7Z3C6_9BACT</name>
<evidence type="ECO:0000313" key="3">
    <source>
        <dbReference type="EMBL" id="BBO75215.1"/>
    </source>
</evidence>
<comment type="function">
    <text evidence="2">Antitoxin component of a type II toxin-antitoxin (TA) system.</text>
</comment>
<sequence length="83" mass="9460">MKAITYTTARQNLAKTMENVCRDHAPMIVTRKSSESVVIMSLEDYEALEETAYLLRSPKNTRRLIESIAQLEDGKGNEKELVE</sequence>
<dbReference type="RefSeq" id="WP_155304157.1">
    <property type="nucleotide sequence ID" value="NZ_AP021875.1"/>
</dbReference>
<dbReference type="Proteomes" id="UP000427769">
    <property type="component" value="Chromosome"/>
</dbReference>
<proteinExistence type="inferred from homology"/>
<organism evidence="3 4">
    <name type="scientific">Desulfosarcina widdelii</name>
    <dbReference type="NCBI Taxonomy" id="947919"/>
    <lineage>
        <taxon>Bacteria</taxon>
        <taxon>Pseudomonadati</taxon>
        <taxon>Thermodesulfobacteriota</taxon>
        <taxon>Desulfobacteria</taxon>
        <taxon>Desulfobacterales</taxon>
        <taxon>Desulfosarcinaceae</taxon>
        <taxon>Desulfosarcina</taxon>
    </lineage>
</organism>
<evidence type="ECO:0000313" key="4">
    <source>
        <dbReference type="Proteomes" id="UP000427769"/>
    </source>
</evidence>
<dbReference type="InterPro" id="IPR006442">
    <property type="entry name" value="Antitoxin_Phd/YefM"/>
</dbReference>
<dbReference type="InterPro" id="IPR051405">
    <property type="entry name" value="phD/YefM_antitoxin"/>
</dbReference>
<evidence type="ECO:0000256" key="1">
    <source>
        <dbReference type="ARBA" id="ARBA00009981"/>
    </source>
</evidence>
<dbReference type="OrthoDB" id="9802003at2"/>
<dbReference type="Pfam" id="PF02604">
    <property type="entry name" value="PhdYeFM_antitox"/>
    <property type="match status" value="1"/>
</dbReference>
<dbReference type="NCBIfam" id="TIGR01552">
    <property type="entry name" value="phd_fam"/>
    <property type="match status" value="1"/>
</dbReference>
<dbReference type="EMBL" id="AP021875">
    <property type="protein sequence ID" value="BBO75215.1"/>
    <property type="molecule type" value="Genomic_DNA"/>
</dbReference>
<dbReference type="Gene3D" id="3.40.1620.10">
    <property type="entry name" value="YefM-like domain"/>
    <property type="match status" value="1"/>
</dbReference>
<evidence type="ECO:0000256" key="2">
    <source>
        <dbReference type="RuleBase" id="RU362080"/>
    </source>
</evidence>